<dbReference type="SUPFAM" id="SSF57850">
    <property type="entry name" value="RING/U-box"/>
    <property type="match status" value="1"/>
</dbReference>
<dbReference type="AlphaFoldDB" id="A0A1I8IS37"/>
<evidence type="ECO:0000256" key="1">
    <source>
        <dbReference type="ARBA" id="ARBA00022723"/>
    </source>
</evidence>
<organism evidence="7 8">
    <name type="scientific">Macrostomum lignano</name>
    <dbReference type="NCBI Taxonomy" id="282301"/>
    <lineage>
        <taxon>Eukaryota</taxon>
        <taxon>Metazoa</taxon>
        <taxon>Spiralia</taxon>
        <taxon>Lophotrochozoa</taxon>
        <taxon>Platyhelminthes</taxon>
        <taxon>Rhabditophora</taxon>
        <taxon>Macrostomorpha</taxon>
        <taxon>Macrostomida</taxon>
        <taxon>Macrostomidae</taxon>
        <taxon>Macrostomum</taxon>
    </lineage>
</organism>
<feature type="domain" description="RING-type" evidence="6">
    <location>
        <begin position="106"/>
        <end position="140"/>
    </location>
</feature>
<dbReference type="Proteomes" id="UP000095280">
    <property type="component" value="Unplaced"/>
</dbReference>
<reference evidence="8" key="1">
    <citation type="submission" date="2016-11" db="UniProtKB">
        <authorList>
            <consortium name="WormBaseParasite"/>
        </authorList>
    </citation>
    <scope>IDENTIFICATION</scope>
</reference>
<evidence type="ECO:0000259" key="6">
    <source>
        <dbReference type="PROSITE" id="PS50089"/>
    </source>
</evidence>
<evidence type="ECO:0000256" key="5">
    <source>
        <dbReference type="SAM" id="MobiDB-lite"/>
    </source>
</evidence>
<keyword evidence="7" id="KW-1185">Reference proteome</keyword>
<sequence length="159" mass="17078">QLGCVLIPLLTCIRTESTGGLILQIANQTRRLYRDKEDCQDKSSEQPGVNWTLSFAERMGSSPTKHVDVKTDLSSAFADGSPVQPNGADSPSPATAESDEAGWIACPRCLQLLDDPRQSPGCRHPVCRGCYQPGAECPVCGEVGRQPPELLAPDEDAAR</sequence>
<keyword evidence="3" id="KW-0862">Zinc</keyword>
<evidence type="ECO:0000256" key="3">
    <source>
        <dbReference type="ARBA" id="ARBA00022833"/>
    </source>
</evidence>
<dbReference type="GO" id="GO:0008270">
    <property type="term" value="F:zinc ion binding"/>
    <property type="evidence" value="ECO:0007669"/>
    <property type="project" value="UniProtKB-KW"/>
</dbReference>
<feature type="compositionally biased region" description="Polar residues" evidence="5">
    <location>
        <begin position="83"/>
        <end position="95"/>
    </location>
</feature>
<keyword evidence="1" id="KW-0479">Metal-binding</keyword>
<evidence type="ECO:0000256" key="4">
    <source>
        <dbReference type="PROSITE-ProRule" id="PRU00175"/>
    </source>
</evidence>
<protein>
    <submittedName>
        <fullName evidence="8">RING-type domain-containing protein</fullName>
    </submittedName>
</protein>
<dbReference type="WBParaSite" id="maker-uti_cns_0015614-snap-gene-0.5-mRNA-1">
    <property type="protein sequence ID" value="maker-uti_cns_0015614-snap-gene-0.5-mRNA-1"/>
    <property type="gene ID" value="maker-uti_cns_0015614-snap-gene-0.5"/>
</dbReference>
<dbReference type="InterPro" id="IPR001841">
    <property type="entry name" value="Znf_RING"/>
</dbReference>
<evidence type="ECO:0000313" key="7">
    <source>
        <dbReference type="Proteomes" id="UP000095280"/>
    </source>
</evidence>
<keyword evidence="2 4" id="KW-0863">Zinc-finger</keyword>
<name>A0A1I8IS37_9PLAT</name>
<dbReference type="SMART" id="SM00184">
    <property type="entry name" value="RING"/>
    <property type="match status" value="1"/>
</dbReference>
<evidence type="ECO:0000256" key="2">
    <source>
        <dbReference type="ARBA" id="ARBA00022771"/>
    </source>
</evidence>
<dbReference type="PROSITE" id="PS50089">
    <property type="entry name" value="ZF_RING_2"/>
    <property type="match status" value="1"/>
</dbReference>
<accession>A0A1I8IS37</accession>
<dbReference type="Gene3D" id="3.30.40.10">
    <property type="entry name" value="Zinc/RING finger domain, C3HC4 (zinc finger)"/>
    <property type="match status" value="1"/>
</dbReference>
<dbReference type="InterPro" id="IPR013083">
    <property type="entry name" value="Znf_RING/FYVE/PHD"/>
</dbReference>
<proteinExistence type="predicted"/>
<evidence type="ECO:0000313" key="8">
    <source>
        <dbReference type="WBParaSite" id="maker-uti_cns_0015614-snap-gene-0.5-mRNA-1"/>
    </source>
</evidence>
<dbReference type="PROSITE" id="PS00518">
    <property type="entry name" value="ZF_RING_1"/>
    <property type="match status" value="1"/>
</dbReference>
<dbReference type="InterPro" id="IPR017907">
    <property type="entry name" value="Znf_RING_CS"/>
</dbReference>
<feature type="region of interest" description="Disordered" evidence="5">
    <location>
        <begin position="72"/>
        <end position="99"/>
    </location>
</feature>